<evidence type="ECO:0000256" key="5">
    <source>
        <dbReference type="ARBA" id="ARBA00022643"/>
    </source>
</evidence>
<dbReference type="AlphaFoldDB" id="S7UGN3"/>
<keyword evidence="5" id="KW-0288">FMN</keyword>
<dbReference type="OrthoDB" id="9790745at2"/>
<evidence type="ECO:0000256" key="2">
    <source>
        <dbReference type="ARBA" id="ARBA00005267"/>
    </source>
</evidence>
<sequence>MAQALIIYGSETGNTRRAAEMIAANMVEGGHEVRVLDVTETGVEILGEPYDALLLGVSTWGAIDEEVCEDFKRFYADLAGVDLAGRRVAVFGCGDTGYDRFAKAVDFVAERVRQRGATIIAEPLKIDRDPAKSKNLVETWAVALARAI</sequence>
<dbReference type="PANTHER" id="PTHR42809:SF1">
    <property type="entry name" value="FLAVODOXIN 1"/>
    <property type="match status" value="1"/>
</dbReference>
<dbReference type="PROSITE" id="PS50902">
    <property type="entry name" value="FLAVODOXIN_LIKE"/>
    <property type="match status" value="1"/>
</dbReference>
<evidence type="ECO:0000313" key="9">
    <source>
        <dbReference type="Proteomes" id="UP000014975"/>
    </source>
</evidence>
<keyword evidence="4" id="KW-0285">Flavoprotein</keyword>
<gene>
    <name evidence="8" type="ORF">dsat_0435</name>
</gene>
<dbReference type="EMBL" id="ATHI01000026">
    <property type="protein sequence ID" value="EPR32994.1"/>
    <property type="molecule type" value="Genomic_DNA"/>
</dbReference>
<dbReference type="PATRIC" id="fig|1121439.3.peg.1787"/>
<dbReference type="PROSITE" id="PS00201">
    <property type="entry name" value="FLAVODOXIN"/>
    <property type="match status" value="1"/>
</dbReference>
<accession>S7UGN3</accession>
<keyword evidence="9" id="KW-1185">Reference proteome</keyword>
<evidence type="ECO:0000313" key="8">
    <source>
        <dbReference type="EMBL" id="EPR32994.1"/>
    </source>
</evidence>
<dbReference type="InterPro" id="IPR001094">
    <property type="entry name" value="Flavdoxin-like"/>
</dbReference>
<dbReference type="Pfam" id="PF00258">
    <property type="entry name" value="Flavodoxin_1"/>
    <property type="match status" value="1"/>
</dbReference>
<dbReference type="PRINTS" id="PR00369">
    <property type="entry name" value="FLAVODOXIN"/>
</dbReference>
<proteinExistence type="inferred from homology"/>
<dbReference type="SUPFAM" id="SSF52218">
    <property type="entry name" value="Flavoproteins"/>
    <property type="match status" value="1"/>
</dbReference>
<evidence type="ECO:0000256" key="3">
    <source>
        <dbReference type="ARBA" id="ARBA00022448"/>
    </source>
</evidence>
<dbReference type="PANTHER" id="PTHR42809">
    <property type="entry name" value="FLAVODOXIN 2"/>
    <property type="match status" value="1"/>
</dbReference>
<comment type="caution">
    <text evidence="8">The sequence shown here is derived from an EMBL/GenBank/DDBJ whole genome shotgun (WGS) entry which is preliminary data.</text>
</comment>
<keyword evidence="3" id="KW-0813">Transport</keyword>
<dbReference type="STRING" id="1121439.dsat_0435"/>
<comment type="cofactor">
    <cofactor evidence="1">
        <name>FMN</name>
        <dbReference type="ChEBI" id="CHEBI:58210"/>
    </cofactor>
</comment>
<dbReference type="Gene3D" id="3.40.50.360">
    <property type="match status" value="1"/>
</dbReference>
<comment type="similarity">
    <text evidence="2">Belongs to the flavodoxin family.</text>
</comment>
<keyword evidence="6" id="KW-0249">Electron transport</keyword>
<dbReference type="RefSeq" id="WP_020887129.1">
    <property type="nucleotide sequence ID" value="NZ_ATHI01000026.1"/>
</dbReference>
<feature type="domain" description="Flavodoxin-like" evidence="7">
    <location>
        <begin position="4"/>
        <end position="145"/>
    </location>
</feature>
<dbReference type="InterPro" id="IPR050619">
    <property type="entry name" value="Flavodoxin"/>
</dbReference>
<name>S7UGN3_9BACT</name>
<dbReference type="InterPro" id="IPR008254">
    <property type="entry name" value="Flavodoxin/NO_synth"/>
</dbReference>
<dbReference type="eggNOG" id="COG0716">
    <property type="taxonomic scope" value="Bacteria"/>
</dbReference>
<protein>
    <submittedName>
        <fullName evidence="8">Flavodoxin/nitric oxide synthase</fullName>
    </submittedName>
</protein>
<dbReference type="Proteomes" id="UP000014975">
    <property type="component" value="Unassembled WGS sequence"/>
</dbReference>
<reference evidence="8 9" key="1">
    <citation type="journal article" date="2013" name="Genome Announc.">
        <title>Draft genome sequences for three mercury-methylating, sulfate-reducing bacteria.</title>
        <authorList>
            <person name="Brown S.D."/>
            <person name="Hurt R.A.Jr."/>
            <person name="Gilmour C.C."/>
            <person name="Elias D.A."/>
        </authorList>
    </citation>
    <scope>NUCLEOTIDE SEQUENCE [LARGE SCALE GENOMIC DNA]</scope>
    <source>
        <strain evidence="8 9">DSM 16529</strain>
    </source>
</reference>
<evidence type="ECO:0000256" key="1">
    <source>
        <dbReference type="ARBA" id="ARBA00001917"/>
    </source>
</evidence>
<evidence type="ECO:0000259" key="7">
    <source>
        <dbReference type="PROSITE" id="PS50902"/>
    </source>
</evidence>
<dbReference type="InterPro" id="IPR029039">
    <property type="entry name" value="Flavoprotein-like_sf"/>
</dbReference>
<dbReference type="GO" id="GO:0009055">
    <property type="term" value="F:electron transfer activity"/>
    <property type="evidence" value="ECO:0007669"/>
    <property type="project" value="InterPro"/>
</dbReference>
<evidence type="ECO:0000256" key="4">
    <source>
        <dbReference type="ARBA" id="ARBA00022630"/>
    </source>
</evidence>
<evidence type="ECO:0000256" key="6">
    <source>
        <dbReference type="ARBA" id="ARBA00022982"/>
    </source>
</evidence>
<organism evidence="8 9">
    <name type="scientific">Alkalidesulfovibrio alkalitolerans DSM 16529</name>
    <dbReference type="NCBI Taxonomy" id="1121439"/>
    <lineage>
        <taxon>Bacteria</taxon>
        <taxon>Pseudomonadati</taxon>
        <taxon>Thermodesulfobacteriota</taxon>
        <taxon>Desulfovibrionia</taxon>
        <taxon>Desulfovibrionales</taxon>
        <taxon>Desulfovibrionaceae</taxon>
        <taxon>Alkalidesulfovibrio</taxon>
    </lineage>
</organism>
<dbReference type="InterPro" id="IPR001226">
    <property type="entry name" value="Flavodoxin_CS"/>
</dbReference>
<dbReference type="GO" id="GO:0010181">
    <property type="term" value="F:FMN binding"/>
    <property type="evidence" value="ECO:0007669"/>
    <property type="project" value="InterPro"/>
</dbReference>